<evidence type="ECO:0000256" key="3">
    <source>
        <dbReference type="ARBA" id="ARBA00022958"/>
    </source>
</evidence>
<keyword evidence="4" id="KW-0406">Ion transport</keyword>
<keyword evidence="1" id="KW-0813">Transport</keyword>
<dbReference type="Gramene" id="ERN20432">
    <property type="protein sequence ID" value="ERN20432"/>
    <property type="gene ID" value="AMTR_s00068p00113570"/>
</dbReference>
<feature type="chain" id="PRO_5004658909" description="Cation/H(+) antiporter central domain-containing protein" evidence="5">
    <location>
        <begin position="19"/>
        <end position="275"/>
    </location>
</feature>
<keyword evidence="3" id="KW-0630">Potassium</keyword>
<sequence length="275" mass="30778">MLNFGCLIVVMLSSILSAFLVAPTVLDVMWATNKLELTYKHPGIENQGPVAELRLLACLHDIIDVPSTISLIETCCGSSDSPLSIYSMHLIEYNEQTATQDSDVQVCGSSAISFFSNMHEEVCRSAEDMQTSIILLPFHKLQRVDGRMQERNSRFRKLNQKVIRHAPCPVGVLVDRGLGDTMLRSASRISQNRNVYGLFFGGPNDREAVALGCRLAEHPHVSFTIVRFLNNLRRTHKDTKAMSYEERTVRTRAYMILELQALDAECTLFIVGEGA</sequence>
<dbReference type="PANTHER" id="PTHR32468">
    <property type="entry name" value="CATION/H + ANTIPORTER"/>
    <property type="match status" value="1"/>
</dbReference>
<evidence type="ECO:0000313" key="8">
    <source>
        <dbReference type="Proteomes" id="UP000017836"/>
    </source>
</evidence>
<evidence type="ECO:0000259" key="6">
    <source>
        <dbReference type="Pfam" id="PF23256"/>
    </source>
</evidence>
<protein>
    <recommendedName>
        <fullName evidence="6">Cation/H(+) antiporter central domain-containing protein</fullName>
    </recommendedName>
</protein>
<keyword evidence="8" id="KW-1185">Reference proteome</keyword>
<dbReference type="EMBL" id="KI392059">
    <property type="protein sequence ID" value="ERN20432.1"/>
    <property type="molecule type" value="Genomic_DNA"/>
</dbReference>
<dbReference type="HOGENOM" id="CLU_005126_2_0_1"/>
<dbReference type="Pfam" id="PF23256">
    <property type="entry name" value="CHX17_2nd"/>
    <property type="match status" value="1"/>
</dbReference>
<organism evidence="7 8">
    <name type="scientific">Amborella trichopoda</name>
    <dbReference type="NCBI Taxonomy" id="13333"/>
    <lineage>
        <taxon>Eukaryota</taxon>
        <taxon>Viridiplantae</taxon>
        <taxon>Streptophyta</taxon>
        <taxon>Embryophyta</taxon>
        <taxon>Tracheophyta</taxon>
        <taxon>Spermatophyta</taxon>
        <taxon>Magnoliopsida</taxon>
        <taxon>Amborellales</taxon>
        <taxon>Amborellaceae</taxon>
        <taxon>Amborella</taxon>
    </lineage>
</organism>
<name>U5DG32_AMBTC</name>
<feature type="signal peptide" evidence="5">
    <location>
        <begin position="1"/>
        <end position="18"/>
    </location>
</feature>
<reference evidence="8" key="1">
    <citation type="journal article" date="2013" name="Science">
        <title>The Amborella genome and the evolution of flowering plants.</title>
        <authorList>
            <consortium name="Amborella Genome Project"/>
        </authorList>
    </citation>
    <scope>NUCLEOTIDE SEQUENCE [LARGE SCALE GENOMIC DNA]</scope>
</reference>
<dbReference type="GO" id="GO:0006813">
    <property type="term" value="P:potassium ion transport"/>
    <property type="evidence" value="ECO:0007669"/>
    <property type="project" value="UniProtKB-KW"/>
</dbReference>
<dbReference type="Proteomes" id="UP000017836">
    <property type="component" value="Unassembled WGS sequence"/>
</dbReference>
<evidence type="ECO:0000256" key="1">
    <source>
        <dbReference type="ARBA" id="ARBA00022448"/>
    </source>
</evidence>
<feature type="domain" description="Cation/H(+) antiporter central" evidence="6">
    <location>
        <begin position="99"/>
        <end position="185"/>
    </location>
</feature>
<keyword evidence="5" id="KW-0732">Signal</keyword>
<accession>U5DG32</accession>
<gene>
    <name evidence="7" type="ORF">AMTR_s00068p00113570</name>
</gene>
<evidence type="ECO:0000256" key="2">
    <source>
        <dbReference type="ARBA" id="ARBA00022538"/>
    </source>
</evidence>
<keyword evidence="2" id="KW-0633">Potassium transport</keyword>
<dbReference type="InterPro" id="IPR057291">
    <property type="entry name" value="CHX17_2nd"/>
</dbReference>
<evidence type="ECO:0000256" key="4">
    <source>
        <dbReference type="ARBA" id="ARBA00023065"/>
    </source>
</evidence>
<dbReference type="AlphaFoldDB" id="U5DG32"/>
<proteinExistence type="predicted"/>
<dbReference type="eggNOG" id="KOG1650">
    <property type="taxonomic scope" value="Eukaryota"/>
</dbReference>
<dbReference type="PANTHER" id="PTHR32468:SF18">
    <property type="entry name" value="CATION_H(+) ANTIPORTER 1"/>
    <property type="match status" value="1"/>
</dbReference>
<evidence type="ECO:0000313" key="7">
    <source>
        <dbReference type="EMBL" id="ERN20432.1"/>
    </source>
</evidence>
<dbReference type="InterPro" id="IPR050794">
    <property type="entry name" value="CPA2_transporter"/>
</dbReference>
<evidence type="ECO:0000256" key="5">
    <source>
        <dbReference type="SAM" id="SignalP"/>
    </source>
</evidence>